<proteinExistence type="predicted"/>
<comment type="caution">
    <text evidence="2">The sequence shown here is derived from an EMBL/GenBank/DDBJ whole genome shotgun (WGS) entry which is preliminary data.</text>
</comment>
<feature type="compositionally biased region" description="Basic and acidic residues" evidence="1">
    <location>
        <begin position="95"/>
        <end position="106"/>
    </location>
</feature>
<feature type="region of interest" description="Disordered" evidence="1">
    <location>
        <begin position="175"/>
        <end position="213"/>
    </location>
</feature>
<feature type="region of interest" description="Disordered" evidence="1">
    <location>
        <begin position="45"/>
        <end position="69"/>
    </location>
</feature>
<gene>
    <name evidence="2" type="ORF">AMECASPLE_020571</name>
</gene>
<evidence type="ECO:0000313" key="3">
    <source>
        <dbReference type="Proteomes" id="UP001469553"/>
    </source>
</evidence>
<dbReference type="EMBL" id="JAHRIP010067557">
    <property type="protein sequence ID" value="MEQ2307655.1"/>
    <property type="molecule type" value="Genomic_DNA"/>
</dbReference>
<organism evidence="2 3">
    <name type="scientific">Ameca splendens</name>
    <dbReference type="NCBI Taxonomy" id="208324"/>
    <lineage>
        <taxon>Eukaryota</taxon>
        <taxon>Metazoa</taxon>
        <taxon>Chordata</taxon>
        <taxon>Craniata</taxon>
        <taxon>Vertebrata</taxon>
        <taxon>Euteleostomi</taxon>
        <taxon>Actinopterygii</taxon>
        <taxon>Neopterygii</taxon>
        <taxon>Teleostei</taxon>
        <taxon>Neoteleostei</taxon>
        <taxon>Acanthomorphata</taxon>
        <taxon>Ovalentaria</taxon>
        <taxon>Atherinomorphae</taxon>
        <taxon>Cyprinodontiformes</taxon>
        <taxon>Goodeidae</taxon>
        <taxon>Ameca</taxon>
    </lineage>
</organism>
<reference evidence="2 3" key="1">
    <citation type="submission" date="2021-06" db="EMBL/GenBank/DDBJ databases">
        <authorList>
            <person name="Palmer J.M."/>
        </authorList>
    </citation>
    <scope>NUCLEOTIDE SEQUENCE [LARGE SCALE GENOMIC DNA]</scope>
    <source>
        <strain evidence="2 3">AS_MEX2019</strain>
        <tissue evidence="2">Muscle</tissue>
    </source>
</reference>
<evidence type="ECO:0000256" key="1">
    <source>
        <dbReference type="SAM" id="MobiDB-lite"/>
    </source>
</evidence>
<name>A0ABV0ZPW9_9TELE</name>
<protein>
    <submittedName>
        <fullName evidence="2">Uncharacterized protein</fullName>
    </submittedName>
</protein>
<accession>A0ABV0ZPW9</accession>
<sequence length="475" mass="53138">MNLFCFTLEGSSESIYEPVNSHTLKEFLPKSQCSSGSLRCKAEWGGSDPSINSDKNHTKTRPIGENRRSRKAKITLEDETFVCSDSRVLTRHVQKKETVSERRRTDLPAQNGEKGTDSDETIQTTGKLKKLQNLVHVKNGPKNVNDNNTSSTKKHACMEEGVRHHSTGLTCISLSRRTEKSSSEAVSPSHPHQLQQNTRNSHEDTTERGFWSPKMGHYRRKPFECPEAWPFQHTCHQVPHQLCTHSGNSSSPPWNSDWDRFESVIQELSQKQSDLSLSQMIRSLTDMQCSENTVMVSKYFLAECLRLLKINFKEKQETVEPKLHRSEMKTSSENYSKHINISQEKTQTVLTVWVVLGLVWGGAGVVCLSPPGNEGDHLKDLVAPLKYQYLNLRMWSMYGECWVLSCSLSWISLCPSSNVGPMSSPPHSLPVTGVSAHWCIGGSLCLGALVCASSLPVAVFQGLGPLDFVRPLLGD</sequence>
<feature type="region of interest" description="Disordered" evidence="1">
    <location>
        <begin position="92"/>
        <end position="127"/>
    </location>
</feature>
<feature type="compositionally biased region" description="Polar residues" evidence="1">
    <location>
        <begin position="183"/>
        <end position="199"/>
    </location>
</feature>
<keyword evidence="3" id="KW-1185">Reference proteome</keyword>
<evidence type="ECO:0000313" key="2">
    <source>
        <dbReference type="EMBL" id="MEQ2307655.1"/>
    </source>
</evidence>
<dbReference type="Proteomes" id="UP001469553">
    <property type="component" value="Unassembled WGS sequence"/>
</dbReference>
<feature type="compositionally biased region" description="Basic and acidic residues" evidence="1">
    <location>
        <begin position="54"/>
        <end position="67"/>
    </location>
</feature>